<dbReference type="AlphaFoldDB" id="A0AAW0CLS5"/>
<gene>
    <name evidence="1" type="ORF">R3P38DRAFT_2899570</name>
</gene>
<dbReference type="EMBL" id="JAWWNJ010000016">
    <property type="protein sequence ID" value="KAK7039452.1"/>
    <property type="molecule type" value="Genomic_DNA"/>
</dbReference>
<reference evidence="1 2" key="1">
    <citation type="journal article" date="2024" name="J Genomics">
        <title>Draft genome sequencing and assembly of Favolaschia claudopus CIRM-BRFM 2984 isolated from oak limbs.</title>
        <authorList>
            <person name="Navarro D."/>
            <person name="Drula E."/>
            <person name="Chaduli D."/>
            <person name="Cazenave R."/>
            <person name="Ahrendt S."/>
            <person name="Wang J."/>
            <person name="Lipzen A."/>
            <person name="Daum C."/>
            <person name="Barry K."/>
            <person name="Grigoriev I.V."/>
            <person name="Favel A."/>
            <person name="Rosso M.N."/>
            <person name="Martin F."/>
        </authorList>
    </citation>
    <scope>NUCLEOTIDE SEQUENCE [LARGE SCALE GENOMIC DNA]</scope>
    <source>
        <strain evidence="1 2">CIRM-BRFM 2984</strain>
    </source>
</reference>
<dbReference type="Proteomes" id="UP001362999">
    <property type="component" value="Unassembled WGS sequence"/>
</dbReference>
<accession>A0AAW0CLS5</accession>
<proteinExistence type="predicted"/>
<organism evidence="1 2">
    <name type="scientific">Favolaschia claudopus</name>
    <dbReference type="NCBI Taxonomy" id="2862362"/>
    <lineage>
        <taxon>Eukaryota</taxon>
        <taxon>Fungi</taxon>
        <taxon>Dikarya</taxon>
        <taxon>Basidiomycota</taxon>
        <taxon>Agaricomycotina</taxon>
        <taxon>Agaricomycetes</taxon>
        <taxon>Agaricomycetidae</taxon>
        <taxon>Agaricales</taxon>
        <taxon>Marasmiineae</taxon>
        <taxon>Mycenaceae</taxon>
        <taxon>Favolaschia</taxon>
    </lineage>
</organism>
<evidence type="ECO:0000313" key="2">
    <source>
        <dbReference type="Proteomes" id="UP001362999"/>
    </source>
</evidence>
<sequence>MPKPTKDAAYSQEHVQERALERYGLELDAEGYKKLNIAVRRARTTLNEESTVAAGSELPTTDATLLNDEGGDEQIWGVGWGSQTLICVWSVSLDRVTTLLPEGTVVTRRKGTKPRKGKK</sequence>
<keyword evidence="2" id="KW-1185">Reference proteome</keyword>
<comment type="caution">
    <text evidence="1">The sequence shown here is derived from an EMBL/GenBank/DDBJ whole genome shotgun (WGS) entry which is preliminary data.</text>
</comment>
<evidence type="ECO:0000313" key="1">
    <source>
        <dbReference type="EMBL" id="KAK7039452.1"/>
    </source>
</evidence>
<name>A0AAW0CLS5_9AGAR</name>
<protein>
    <submittedName>
        <fullName evidence="1">Uncharacterized protein</fullName>
    </submittedName>
</protein>